<organism evidence="2 3">
    <name type="scientific">Iamia majanohamensis</name>
    <dbReference type="NCBI Taxonomy" id="467976"/>
    <lineage>
        <taxon>Bacteria</taxon>
        <taxon>Bacillati</taxon>
        <taxon>Actinomycetota</taxon>
        <taxon>Acidimicrobiia</taxon>
        <taxon>Acidimicrobiales</taxon>
        <taxon>Iamiaceae</taxon>
        <taxon>Iamia</taxon>
    </lineage>
</organism>
<reference evidence="2" key="1">
    <citation type="submission" date="2023-01" db="EMBL/GenBank/DDBJ databases">
        <title>The diversity of Class Acidimicrobiia in South China Sea sediment environments and the proposal of Iamia marina sp. nov., a novel species of the genus Iamia.</title>
        <authorList>
            <person name="He Y."/>
            <person name="Tian X."/>
        </authorList>
    </citation>
    <scope>NUCLEOTIDE SEQUENCE</scope>
    <source>
        <strain evidence="2">DSM 19957</strain>
    </source>
</reference>
<accession>A0AAE9YAM5</accession>
<protein>
    <submittedName>
        <fullName evidence="2">GNAT family N-acetyltransferase</fullName>
    </submittedName>
</protein>
<dbReference type="Pfam" id="PF13508">
    <property type="entry name" value="Acetyltransf_7"/>
    <property type="match status" value="1"/>
</dbReference>
<sequence length="200" mass="21367">MRRPSAAIGALRRAIGRCAGVPGSALRAGLSLVEDLRCRPAEPADLEFLATMLGEAAVWRPDKPTPTGEEALADPHLATYLAGWPRPGDHGLVADHDGPVGAAWYRTYTEADHAYGFVSAEIPEVAIAVVASRRGEGIGRRLLVGLIEDSIAQGHPALSLSVNDENPARLLYESVGFVTVERRETASTMVRHATSARRRG</sequence>
<name>A0AAE9YAM5_9ACTN</name>
<feature type="domain" description="N-acetyltransferase" evidence="1">
    <location>
        <begin position="36"/>
        <end position="197"/>
    </location>
</feature>
<dbReference type="InterPro" id="IPR000182">
    <property type="entry name" value="GNAT_dom"/>
</dbReference>
<dbReference type="Proteomes" id="UP001216390">
    <property type="component" value="Chromosome"/>
</dbReference>
<evidence type="ECO:0000313" key="2">
    <source>
        <dbReference type="EMBL" id="WCO65492.1"/>
    </source>
</evidence>
<proteinExistence type="predicted"/>
<dbReference type="CDD" id="cd04301">
    <property type="entry name" value="NAT_SF"/>
    <property type="match status" value="1"/>
</dbReference>
<dbReference type="AlphaFoldDB" id="A0AAE9YAM5"/>
<dbReference type="InterPro" id="IPR016181">
    <property type="entry name" value="Acyl_CoA_acyltransferase"/>
</dbReference>
<dbReference type="SUPFAM" id="SSF55729">
    <property type="entry name" value="Acyl-CoA N-acyltransferases (Nat)"/>
    <property type="match status" value="1"/>
</dbReference>
<keyword evidence="3" id="KW-1185">Reference proteome</keyword>
<evidence type="ECO:0000259" key="1">
    <source>
        <dbReference type="PROSITE" id="PS51186"/>
    </source>
</evidence>
<gene>
    <name evidence="2" type="ORF">PO878_13395</name>
</gene>
<dbReference type="KEGG" id="ima:PO878_13395"/>
<dbReference type="EMBL" id="CP116942">
    <property type="protein sequence ID" value="WCO65492.1"/>
    <property type="molecule type" value="Genomic_DNA"/>
</dbReference>
<evidence type="ECO:0000313" key="3">
    <source>
        <dbReference type="Proteomes" id="UP001216390"/>
    </source>
</evidence>
<dbReference type="PROSITE" id="PS51186">
    <property type="entry name" value="GNAT"/>
    <property type="match status" value="1"/>
</dbReference>
<dbReference type="RefSeq" id="WP_272735017.1">
    <property type="nucleotide sequence ID" value="NZ_CP116942.1"/>
</dbReference>
<dbReference type="Gene3D" id="3.40.630.30">
    <property type="match status" value="1"/>
</dbReference>
<dbReference type="GO" id="GO:0016747">
    <property type="term" value="F:acyltransferase activity, transferring groups other than amino-acyl groups"/>
    <property type="evidence" value="ECO:0007669"/>
    <property type="project" value="InterPro"/>
</dbReference>